<feature type="compositionally biased region" description="Low complexity" evidence="1">
    <location>
        <begin position="82"/>
        <end position="98"/>
    </location>
</feature>
<gene>
    <name evidence="3" type="ORF">GC096_12165</name>
</gene>
<sequence length="119" mass="12202">MIFGIFILVAIIGIIASLVIPGAGSSGGNRRSQSNFNNHTTTINPMLMDNQSQHQLNNNQPEHNYDSNGTSTDYNRANCDNSSSGSSDSGSSWSSDSGSSGGYDSGGGGSSDSGTNSSD</sequence>
<feature type="compositionally biased region" description="Polar residues" evidence="1">
    <location>
        <begin position="39"/>
        <end position="81"/>
    </location>
</feature>
<dbReference type="EMBL" id="WHNY01000040">
    <property type="protein sequence ID" value="NOU64782.1"/>
    <property type="molecule type" value="Genomic_DNA"/>
</dbReference>
<organism evidence="3 4">
    <name type="scientific">Paenibacillus plantarum</name>
    <dbReference type="NCBI Taxonomy" id="2654975"/>
    <lineage>
        <taxon>Bacteria</taxon>
        <taxon>Bacillati</taxon>
        <taxon>Bacillota</taxon>
        <taxon>Bacilli</taxon>
        <taxon>Bacillales</taxon>
        <taxon>Paenibacillaceae</taxon>
        <taxon>Paenibacillus</taxon>
    </lineage>
</organism>
<reference evidence="3 4" key="1">
    <citation type="submission" date="2019-10" db="EMBL/GenBank/DDBJ databases">
        <title>Description of Paenibacillus humi sp. nov.</title>
        <authorList>
            <person name="Carlier A."/>
            <person name="Qi S."/>
        </authorList>
    </citation>
    <scope>NUCLEOTIDE SEQUENCE [LARGE SCALE GENOMIC DNA]</scope>
    <source>
        <strain evidence="3 4">LMG 31461</strain>
    </source>
</reference>
<feature type="compositionally biased region" description="Gly residues" evidence="1">
    <location>
        <begin position="99"/>
        <end position="111"/>
    </location>
</feature>
<keyword evidence="2" id="KW-0472">Membrane</keyword>
<feature type="region of interest" description="Disordered" evidence="1">
    <location>
        <begin position="24"/>
        <end position="119"/>
    </location>
</feature>
<feature type="compositionally biased region" description="Low complexity" evidence="1">
    <location>
        <begin position="24"/>
        <end position="38"/>
    </location>
</feature>
<protein>
    <submittedName>
        <fullName evidence="3">Uncharacterized protein</fullName>
    </submittedName>
</protein>
<evidence type="ECO:0000256" key="2">
    <source>
        <dbReference type="SAM" id="Phobius"/>
    </source>
</evidence>
<dbReference type="Proteomes" id="UP000653578">
    <property type="component" value="Unassembled WGS sequence"/>
</dbReference>
<feature type="transmembrane region" description="Helical" evidence="2">
    <location>
        <begin position="6"/>
        <end position="24"/>
    </location>
</feature>
<evidence type="ECO:0000256" key="1">
    <source>
        <dbReference type="SAM" id="MobiDB-lite"/>
    </source>
</evidence>
<keyword evidence="2" id="KW-0812">Transmembrane</keyword>
<dbReference type="RefSeq" id="WP_171630499.1">
    <property type="nucleotide sequence ID" value="NZ_WHNY01000040.1"/>
</dbReference>
<accession>A0ABX1X8K7</accession>
<keyword evidence="2" id="KW-1133">Transmembrane helix</keyword>
<proteinExistence type="predicted"/>
<keyword evidence="4" id="KW-1185">Reference proteome</keyword>
<name>A0ABX1X8K7_9BACL</name>
<evidence type="ECO:0000313" key="4">
    <source>
        <dbReference type="Proteomes" id="UP000653578"/>
    </source>
</evidence>
<evidence type="ECO:0000313" key="3">
    <source>
        <dbReference type="EMBL" id="NOU64782.1"/>
    </source>
</evidence>
<comment type="caution">
    <text evidence="3">The sequence shown here is derived from an EMBL/GenBank/DDBJ whole genome shotgun (WGS) entry which is preliminary data.</text>
</comment>